<dbReference type="AlphaFoldDB" id="A0A934KCJ8"/>
<reference evidence="1" key="1">
    <citation type="submission" date="2020-10" db="EMBL/GenBank/DDBJ databases">
        <title>Ca. Dormibacterota MAGs.</title>
        <authorList>
            <person name="Montgomery K."/>
        </authorList>
    </citation>
    <scope>NUCLEOTIDE SEQUENCE [LARGE SCALE GENOMIC DNA]</scope>
    <source>
        <strain evidence="1">SC8812_S17_10</strain>
    </source>
</reference>
<keyword evidence="2" id="KW-1185">Reference proteome</keyword>
<accession>A0A934KCJ8</accession>
<gene>
    <name evidence="1" type="ORF">JF922_24485</name>
</gene>
<sequence length="62" mass="6789">MPRTGRSAGAQSAVWLSRPPVSEYRPEYSPAYLSNGLIGLRIGRIPLLEASASWAGWWSGTR</sequence>
<name>A0A934KCJ8_9BACT</name>
<proteinExistence type="predicted"/>
<organism evidence="1 2">
    <name type="scientific">Candidatus Nephthysia bennettiae</name>
    <dbReference type="NCBI Taxonomy" id="3127016"/>
    <lineage>
        <taxon>Bacteria</taxon>
        <taxon>Bacillati</taxon>
        <taxon>Candidatus Dormiibacterota</taxon>
        <taxon>Candidatus Dormibacteria</taxon>
        <taxon>Candidatus Dormibacterales</taxon>
        <taxon>Candidatus Dormibacteraceae</taxon>
        <taxon>Candidatus Nephthysia</taxon>
    </lineage>
</organism>
<dbReference type="Proteomes" id="UP000612893">
    <property type="component" value="Unassembled WGS sequence"/>
</dbReference>
<dbReference type="EMBL" id="JAEKNR010000239">
    <property type="protein sequence ID" value="MBJ7601217.1"/>
    <property type="molecule type" value="Genomic_DNA"/>
</dbReference>
<dbReference type="RefSeq" id="WP_338205365.1">
    <property type="nucleotide sequence ID" value="NZ_JAEKNR010000239.1"/>
</dbReference>
<evidence type="ECO:0000313" key="2">
    <source>
        <dbReference type="Proteomes" id="UP000612893"/>
    </source>
</evidence>
<protein>
    <submittedName>
        <fullName evidence="1">Uncharacterized protein</fullName>
    </submittedName>
</protein>
<evidence type="ECO:0000313" key="1">
    <source>
        <dbReference type="EMBL" id="MBJ7601217.1"/>
    </source>
</evidence>
<comment type="caution">
    <text evidence="1">The sequence shown here is derived from an EMBL/GenBank/DDBJ whole genome shotgun (WGS) entry which is preliminary data.</text>
</comment>